<dbReference type="SUPFAM" id="SSF88713">
    <property type="entry name" value="Glycoside hydrolase/deacetylase"/>
    <property type="match status" value="1"/>
</dbReference>
<dbReference type="PANTHER" id="PTHR30105">
    <property type="entry name" value="UNCHARACTERIZED YIBQ-RELATED"/>
    <property type="match status" value="1"/>
</dbReference>
<dbReference type="Gene3D" id="3.20.20.370">
    <property type="entry name" value="Glycoside hydrolase/deacetylase"/>
    <property type="match status" value="1"/>
</dbReference>
<evidence type="ECO:0000313" key="1">
    <source>
        <dbReference type="EMBL" id="VAX05092.1"/>
    </source>
</evidence>
<accession>A0A3B1AMW7</accession>
<reference evidence="1" key="1">
    <citation type="submission" date="2018-06" db="EMBL/GenBank/DDBJ databases">
        <authorList>
            <person name="Zhirakovskaya E."/>
        </authorList>
    </citation>
    <scope>NUCLEOTIDE SEQUENCE</scope>
</reference>
<dbReference type="EMBL" id="UOFU01000408">
    <property type="protein sequence ID" value="VAX05092.1"/>
    <property type="molecule type" value="Genomic_DNA"/>
</dbReference>
<name>A0A3B1AMW7_9ZZZZ</name>
<dbReference type="AlphaFoldDB" id="A0A3B1AMW7"/>
<proteinExistence type="predicted"/>
<sequence length="274" mass="30962">MKTRPLNLIKTLSLSALLLTGMLFGRPATADPLPSIAKPDRPAISIIIDDLGNLRDRDLRAIRLPWAITYAFLPHTPHARELANLANGLNKEVMMHLPMEAMERKRLGPGGLTLDMTRQQFLHQLRDDIAAVPHLAGINNHMGSLLTQHPGHMHWLMQELGKHDALYFVDSYTTKTSVAIQAANENWVPNIRRDVFLDSDRDPAKIRAELRRTVRLAREHGIALAIGHPYPETLEVLEQELPLLAAKGIDILPVSQLLDKHMQRFRTWRAFLSP</sequence>
<dbReference type="CDD" id="cd10936">
    <property type="entry name" value="CE4_DAC2"/>
    <property type="match status" value="1"/>
</dbReference>
<dbReference type="InterPro" id="IPR011330">
    <property type="entry name" value="Glyco_hydro/deAcase_b/a-brl"/>
</dbReference>
<gene>
    <name evidence="1" type="ORF">MNBD_GAMMA20-2456</name>
</gene>
<dbReference type="GO" id="GO:0005975">
    <property type="term" value="P:carbohydrate metabolic process"/>
    <property type="evidence" value="ECO:0007669"/>
    <property type="project" value="InterPro"/>
</dbReference>
<dbReference type="InterPro" id="IPR006837">
    <property type="entry name" value="Divergent_DAC"/>
</dbReference>
<protein>
    <submittedName>
        <fullName evidence="1">Possible divergent polysaccharide deacetylase</fullName>
    </submittedName>
</protein>
<dbReference type="PANTHER" id="PTHR30105:SF2">
    <property type="entry name" value="DIVERGENT POLYSACCHARIDE DEACETYLASE SUPERFAMILY"/>
    <property type="match status" value="1"/>
</dbReference>
<dbReference type="Pfam" id="PF04748">
    <property type="entry name" value="Polysacc_deac_2"/>
    <property type="match status" value="1"/>
</dbReference>
<organism evidence="1">
    <name type="scientific">hydrothermal vent metagenome</name>
    <dbReference type="NCBI Taxonomy" id="652676"/>
    <lineage>
        <taxon>unclassified sequences</taxon>
        <taxon>metagenomes</taxon>
        <taxon>ecological metagenomes</taxon>
    </lineage>
</organism>